<dbReference type="EMBL" id="JBHRXI010000025">
    <property type="protein sequence ID" value="MFC3615887.1"/>
    <property type="molecule type" value="Genomic_DNA"/>
</dbReference>
<reference evidence="3" key="1">
    <citation type="journal article" date="2019" name="Int. J. Syst. Evol. Microbiol.">
        <title>The Global Catalogue of Microorganisms (GCM) 10K type strain sequencing project: providing services to taxonomists for standard genome sequencing and annotation.</title>
        <authorList>
            <consortium name="The Broad Institute Genomics Platform"/>
            <consortium name="The Broad Institute Genome Sequencing Center for Infectious Disease"/>
            <person name="Wu L."/>
            <person name="Ma J."/>
        </authorList>
    </citation>
    <scope>NUCLEOTIDE SEQUENCE [LARGE SCALE GENOMIC DNA]</scope>
    <source>
        <strain evidence="3">KCTC 42911</strain>
    </source>
</reference>
<dbReference type="RefSeq" id="WP_386737165.1">
    <property type="nucleotide sequence ID" value="NZ_JBHRXI010000025.1"/>
</dbReference>
<evidence type="ECO:0000313" key="3">
    <source>
        <dbReference type="Proteomes" id="UP001595629"/>
    </source>
</evidence>
<feature type="transmembrane region" description="Helical" evidence="1">
    <location>
        <begin position="52"/>
        <end position="72"/>
    </location>
</feature>
<keyword evidence="3" id="KW-1185">Reference proteome</keyword>
<keyword evidence="1" id="KW-1133">Transmembrane helix</keyword>
<evidence type="ECO:0000313" key="2">
    <source>
        <dbReference type="EMBL" id="MFC3615887.1"/>
    </source>
</evidence>
<keyword evidence="1" id="KW-0472">Membrane</keyword>
<keyword evidence="1" id="KW-0812">Transmembrane</keyword>
<sequence length="93" mass="10521">MTRTGNGGWWTRLPPSVKRQAVRGKRTVERRISPAWRITTGAGLIAGGTLGFLPILGFWMIPLGILVIAAELRRRRRFDPKRRKTNLSETPLD</sequence>
<evidence type="ECO:0008006" key="4">
    <source>
        <dbReference type="Google" id="ProtNLM"/>
    </source>
</evidence>
<organism evidence="2 3">
    <name type="scientific">Lutimaribacter marinistellae</name>
    <dbReference type="NCBI Taxonomy" id="1820329"/>
    <lineage>
        <taxon>Bacteria</taxon>
        <taxon>Pseudomonadati</taxon>
        <taxon>Pseudomonadota</taxon>
        <taxon>Alphaproteobacteria</taxon>
        <taxon>Rhodobacterales</taxon>
        <taxon>Roseobacteraceae</taxon>
        <taxon>Lutimaribacter</taxon>
    </lineage>
</organism>
<protein>
    <recommendedName>
        <fullName evidence="4">Transmembrane protein (PGPGW)</fullName>
    </recommendedName>
</protein>
<comment type="caution">
    <text evidence="2">The sequence shown here is derived from an EMBL/GenBank/DDBJ whole genome shotgun (WGS) entry which is preliminary data.</text>
</comment>
<dbReference type="Proteomes" id="UP001595629">
    <property type="component" value="Unassembled WGS sequence"/>
</dbReference>
<evidence type="ECO:0000256" key="1">
    <source>
        <dbReference type="SAM" id="Phobius"/>
    </source>
</evidence>
<accession>A0ABV7TLR1</accession>
<gene>
    <name evidence="2" type="ORF">ACFORG_19215</name>
</gene>
<name>A0ABV7TLR1_9RHOB</name>
<proteinExistence type="predicted"/>